<evidence type="ECO:0000313" key="2">
    <source>
        <dbReference type="Proteomes" id="UP000657918"/>
    </source>
</evidence>
<sequence>MDLYNNYNGENINENNTGGFADDQLLLHAVLASIFEQVIPLIASSKTSKNAWDKLTQLYANKTHSQVLTLKEHLTLMHHDPHPVSVFLHVVKAILD</sequence>
<reference evidence="1 2" key="1">
    <citation type="submission" date="2020-10" db="EMBL/GenBank/DDBJ databases">
        <title>Plant Genome Project.</title>
        <authorList>
            <person name="Zhang R.-G."/>
        </authorList>
    </citation>
    <scope>NUCLEOTIDE SEQUENCE [LARGE SCALE GENOMIC DNA]</scope>
    <source>
        <strain evidence="1">FAFU-HL-1</strain>
        <tissue evidence="1">Leaf</tissue>
    </source>
</reference>
<dbReference type="OrthoDB" id="851830at2759"/>
<comment type="caution">
    <text evidence="1">The sequence shown here is derived from an EMBL/GenBank/DDBJ whole genome shotgun (WGS) entry which is preliminary data.</text>
</comment>
<proteinExistence type="predicted"/>
<dbReference type="AlphaFoldDB" id="A0A835J9H6"/>
<name>A0A835J9H6_9ROSI</name>
<dbReference type="Pfam" id="PF14223">
    <property type="entry name" value="Retrotran_gag_2"/>
    <property type="match status" value="1"/>
</dbReference>
<dbReference type="Proteomes" id="UP000657918">
    <property type="component" value="Chromosome 16"/>
</dbReference>
<dbReference type="EMBL" id="JADGMS010000016">
    <property type="protein sequence ID" value="KAF9665431.1"/>
    <property type="molecule type" value="Genomic_DNA"/>
</dbReference>
<organism evidence="1 2">
    <name type="scientific">Salix dunnii</name>
    <dbReference type="NCBI Taxonomy" id="1413687"/>
    <lineage>
        <taxon>Eukaryota</taxon>
        <taxon>Viridiplantae</taxon>
        <taxon>Streptophyta</taxon>
        <taxon>Embryophyta</taxon>
        <taxon>Tracheophyta</taxon>
        <taxon>Spermatophyta</taxon>
        <taxon>Magnoliopsida</taxon>
        <taxon>eudicotyledons</taxon>
        <taxon>Gunneridae</taxon>
        <taxon>Pentapetalae</taxon>
        <taxon>rosids</taxon>
        <taxon>fabids</taxon>
        <taxon>Malpighiales</taxon>
        <taxon>Salicaceae</taxon>
        <taxon>Saliceae</taxon>
        <taxon>Salix</taxon>
    </lineage>
</organism>
<evidence type="ECO:0000313" key="1">
    <source>
        <dbReference type="EMBL" id="KAF9665431.1"/>
    </source>
</evidence>
<accession>A0A835J9H6</accession>
<protein>
    <submittedName>
        <fullName evidence="1">Uncharacterized protein</fullName>
    </submittedName>
</protein>
<gene>
    <name evidence="1" type="ORF">SADUNF_Sadunf16G0121900</name>
</gene>
<keyword evidence="2" id="KW-1185">Reference proteome</keyword>